<dbReference type="SUPFAM" id="SSF53697">
    <property type="entry name" value="SIS domain"/>
    <property type="match status" value="1"/>
</dbReference>
<evidence type="ECO:0000313" key="3">
    <source>
        <dbReference type="Proteomes" id="UP000054016"/>
    </source>
</evidence>
<dbReference type="Pfam" id="PF01380">
    <property type="entry name" value="SIS"/>
    <property type="match status" value="1"/>
</dbReference>
<sequence>QIANMTAVRLFHIKSFLGDNVYVTRGVNTPHPRAGDLEILLSYTGETKPVILWADVMKKFNGTVLGITGTKDSTLAKKADLEIVLEEDVKPGKPRRFYTRAAYVLSPLPVKLAERLGQRGLKLPEYIISWYHSVTQ</sequence>
<feature type="domain" description="SIS" evidence="1">
    <location>
        <begin position="1"/>
        <end position="122"/>
    </location>
</feature>
<comment type="caution">
    <text evidence="2">The sequence shown here is derived from an EMBL/GenBank/DDBJ whole genome shotgun (WGS) entry which is preliminary data.</text>
</comment>
<dbReference type="EMBL" id="LFWV01000020">
    <property type="protein sequence ID" value="KON31902.1"/>
    <property type="molecule type" value="Genomic_DNA"/>
</dbReference>
<dbReference type="PROSITE" id="PS51464">
    <property type="entry name" value="SIS"/>
    <property type="match status" value="1"/>
</dbReference>
<gene>
    <name evidence="2" type="ORF">AC478_01930</name>
</gene>
<dbReference type="InterPro" id="IPR001347">
    <property type="entry name" value="SIS_dom"/>
</dbReference>
<protein>
    <recommendedName>
        <fullName evidence="1">SIS domain-containing protein</fullName>
    </recommendedName>
</protein>
<accession>A0A0M0BTF9</accession>
<organism evidence="2 3">
    <name type="scientific">miscellaneous Crenarchaeota group-1 archaeon SG8-32-3</name>
    <dbReference type="NCBI Taxonomy" id="1685125"/>
    <lineage>
        <taxon>Archaea</taxon>
        <taxon>Candidatus Bathyarchaeota</taxon>
        <taxon>MCG-1</taxon>
    </lineage>
</organism>
<proteinExistence type="predicted"/>
<reference evidence="3" key="1">
    <citation type="submission" date="2015-06" db="EMBL/GenBank/DDBJ databases">
        <title>New insights into the roles of widespread benthic archaea in carbon and nitrogen cycling.</title>
        <authorList>
            <person name="Lazar C.S."/>
            <person name="Baker B.J."/>
            <person name="Seitz K.W."/>
            <person name="Hyde A.S."/>
            <person name="Dick G.J."/>
            <person name="Hinrichs K.-U."/>
            <person name="Teske A.P."/>
        </authorList>
    </citation>
    <scope>NUCLEOTIDE SEQUENCE [LARGE SCALE GENOMIC DNA]</scope>
</reference>
<feature type="non-terminal residue" evidence="2">
    <location>
        <position position="1"/>
    </location>
</feature>
<dbReference type="AlphaFoldDB" id="A0A0M0BTF9"/>
<dbReference type="Gene3D" id="3.40.50.10490">
    <property type="entry name" value="Glucose-6-phosphate isomerase like protein, domain 1"/>
    <property type="match status" value="1"/>
</dbReference>
<dbReference type="GO" id="GO:0097367">
    <property type="term" value="F:carbohydrate derivative binding"/>
    <property type="evidence" value="ECO:0007669"/>
    <property type="project" value="InterPro"/>
</dbReference>
<name>A0A0M0BTF9_9ARCH</name>
<dbReference type="GO" id="GO:1901135">
    <property type="term" value="P:carbohydrate derivative metabolic process"/>
    <property type="evidence" value="ECO:0007669"/>
    <property type="project" value="InterPro"/>
</dbReference>
<dbReference type="InterPro" id="IPR046348">
    <property type="entry name" value="SIS_dom_sf"/>
</dbReference>
<evidence type="ECO:0000313" key="2">
    <source>
        <dbReference type="EMBL" id="KON31902.1"/>
    </source>
</evidence>
<dbReference type="Proteomes" id="UP000054016">
    <property type="component" value="Unassembled WGS sequence"/>
</dbReference>
<evidence type="ECO:0000259" key="1">
    <source>
        <dbReference type="PROSITE" id="PS51464"/>
    </source>
</evidence>